<keyword evidence="2" id="KW-1185">Reference proteome</keyword>
<sequence length="62" mass="7118">MAEIVAFLDGRISHFKYESSGVEQERIGHEHRANEGQVNEQIEDLGRENNQSPRVRGCFGWC</sequence>
<dbReference type="EMBL" id="CAVMJV010000125">
    <property type="protein sequence ID" value="CAK5107343.1"/>
    <property type="molecule type" value="Genomic_DNA"/>
</dbReference>
<protein>
    <submittedName>
        <fullName evidence="1">Uncharacterized protein</fullName>
    </submittedName>
</protein>
<organism evidence="1 2">
    <name type="scientific">Meloidogyne enterolobii</name>
    <name type="common">Root-knot nematode worm</name>
    <name type="synonym">Meloidogyne mayaguensis</name>
    <dbReference type="NCBI Taxonomy" id="390850"/>
    <lineage>
        <taxon>Eukaryota</taxon>
        <taxon>Metazoa</taxon>
        <taxon>Ecdysozoa</taxon>
        <taxon>Nematoda</taxon>
        <taxon>Chromadorea</taxon>
        <taxon>Rhabditida</taxon>
        <taxon>Tylenchina</taxon>
        <taxon>Tylenchomorpha</taxon>
        <taxon>Tylenchoidea</taxon>
        <taxon>Meloidogynidae</taxon>
        <taxon>Meloidogyninae</taxon>
        <taxon>Meloidogyne</taxon>
    </lineage>
</organism>
<comment type="caution">
    <text evidence="1">The sequence shown here is derived from an EMBL/GenBank/DDBJ whole genome shotgun (WGS) entry which is preliminary data.</text>
</comment>
<proteinExistence type="predicted"/>
<evidence type="ECO:0000313" key="1">
    <source>
        <dbReference type="EMBL" id="CAK5107343.1"/>
    </source>
</evidence>
<name>A0ACB1AWX7_MELEN</name>
<accession>A0ACB1AWX7</accession>
<reference evidence="1" key="1">
    <citation type="submission" date="2023-11" db="EMBL/GenBank/DDBJ databases">
        <authorList>
            <person name="Poullet M."/>
        </authorList>
    </citation>
    <scope>NUCLEOTIDE SEQUENCE</scope>
    <source>
        <strain evidence="1">E1834</strain>
    </source>
</reference>
<gene>
    <name evidence="1" type="ORF">MENTE1834_LOCUS43684</name>
</gene>
<dbReference type="Proteomes" id="UP001497535">
    <property type="component" value="Unassembled WGS sequence"/>
</dbReference>
<evidence type="ECO:0000313" key="2">
    <source>
        <dbReference type="Proteomes" id="UP001497535"/>
    </source>
</evidence>